<feature type="region of interest" description="Disordered" evidence="1">
    <location>
        <begin position="133"/>
        <end position="181"/>
    </location>
</feature>
<dbReference type="RefSeq" id="YP_009120080.1">
    <property type="nucleotide sequence ID" value="NC_026440.1"/>
</dbReference>
<protein>
    <submittedName>
        <fullName evidence="2">Uncharacterized protein</fullName>
    </submittedName>
</protein>
<organism evidence="2 3">
    <name type="scientific">Pandoravirus inopinatum</name>
    <dbReference type="NCBI Taxonomy" id="1605721"/>
    <lineage>
        <taxon>Viruses</taxon>
        <taxon>Pandoravirus</taxon>
    </lineage>
</organism>
<reference evidence="2 3" key="1">
    <citation type="journal article" date="2015" name="Parasitol. Res.">
        <title>Viruses in close associations with free-living amoebae.</title>
        <authorList>
            <person name="Scheid P."/>
        </authorList>
    </citation>
    <scope>NUCLEOTIDE SEQUENCE [LARGE SCALE GENOMIC DNA]</scope>
    <source>
        <strain evidence="2">KlaHel</strain>
    </source>
</reference>
<sequence length="181" mass="19320">MYAPPDLCILLVATASMATASPSTPPPSSSPTATASWARSVRVGRRTVSAHASLVPSPEPFPSPTQSVRATASRITAHSPVYSFPVPNFFFFLSVHFFASRRQVALFSRARRRSRTATRGPQRLAGSATILLPTIPRSASMGRGGPDPSQPSIRLHYLNVSPPTRLTTGRVGGDNPPTTDQ</sequence>
<evidence type="ECO:0000313" key="2">
    <source>
        <dbReference type="EMBL" id="AJF97845.1"/>
    </source>
</evidence>
<dbReference type="Proteomes" id="UP000202511">
    <property type="component" value="Segment"/>
</dbReference>
<dbReference type="GeneID" id="23462762"/>
<evidence type="ECO:0000313" key="3">
    <source>
        <dbReference type="Proteomes" id="UP000202511"/>
    </source>
</evidence>
<evidence type="ECO:0000256" key="1">
    <source>
        <dbReference type="SAM" id="MobiDB-lite"/>
    </source>
</evidence>
<accession>A0A0B5J7I1</accession>
<name>A0A0B5J7I1_9VIRU</name>
<proteinExistence type="predicted"/>
<dbReference type="KEGG" id="vg:23462762"/>
<dbReference type="EMBL" id="KP136319">
    <property type="protein sequence ID" value="AJF97845.1"/>
    <property type="molecule type" value="Genomic_DNA"/>
</dbReference>